<accession>A0AAW1WJG4</accession>
<evidence type="ECO:0000313" key="3">
    <source>
        <dbReference type="EMBL" id="KAK9924318.1"/>
    </source>
</evidence>
<feature type="region of interest" description="Disordered" evidence="1">
    <location>
        <begin position="245"/>
        <end position="327"/>
    </location>
</feature>
<gene>
    <name evidence="3" type="ORF">M0R45_032696</name>
</gene>
<dbReference type="Proteomes" id="UP001457282">
    <property type="component" value="Unassembled WGS sequence"/>
</dbReference>
<feature type="compositionally biased region" description="Polar residues" evidence="1">
    <location>
        <begin position="157"/>
        <end position="174"/>
    </location>
</feature>
<feature type="domain" description="GBF-interacting protein 1 N-terminal" evidence="2">
    <location>
        <begin position="10"/>
        <end position="69"/>
    </location>
</feature>
<feature type="region of interest" description="Disordered" evidence="1">
    <location>
        <begin position="59"/>
        <end position="174"/>
    </location>
</feature>
<evidence type="ECO:0000313" key="4">
    <source>
        <dbReference type="Proteomes" id="UP001457282"/>
    </source>
</evidence>
<evidence type="ECO:0000259" key="2">
    <source>
        <dbReference type="Pfam" id="PF06972"/>
    </source>
</evidence>
<evidence type="ECO:0000256" key="1">
    <source>
        <dbReference type="SAM" id="MobiDB-lite"/>
    </source>
</evidence>
<dbReference type="AlphaFoldDB" id="A0AAW1WJG4"/>
<dbReference type="SUPFAM" id="SSF46934">
    <property type="entry name" value="UBA-like"/>
    <property type="match status" value="1"/>
</dbReference>
<reference evidence="3 4" key="1">
    <citation type="journal article" date="2023" name="G3 (Bethesda)">
        <title>A chromosome-length genome assembly and annotation of blackberry (Rubus argutus, cv. 'Hillquist').</title>
        <authorList>
            <person name="Bruna T."/>
            <person name="Aryal R."/>
            <person name="Dudchenko O."/>
            <person name="Sargent D.J."/>
            <person name="Mead D."/>
            <person name="Buti M."/>
            <person name="Cavallini A."/>
            <person name="Hytonen T."/>
            <person name="Andres J."/>
            <person name="Pham M."/>
            <person name="Weisz D."/>
            <person name="Mascagni F."/>
            <person name="Usai G."/>
            <person name="Natali L."/>
            <person name="Bassil N."/>
            <person name="Fernandez G.E."/>
            <person name="Lomsadze A."/>
            <person name="Armour M."/>
            <person name="Olukolu B."/>
            <person name="Poorten T."/>
            <person name="Britton C."/>
            <person name="Davik J."/>
            <person name="Ashrafi H."/>
            <person name="Aiden E.L."/>
            <person name="Borodovsky M."/>
            <person name="Worthington M."/>
        </authorList>
    </citation>
    <scope>NUCLEOTIDE SEQUENCE [LARGE SCALE GENOMIC DNA]</scope>
    <source>
        <strain evidence="3">PI 553951</strain>
    </source>
</reference>
<feature type="compositionally biased region" description="Low complexity" evidence="1">
    <location>
        <begin position="303"/>
        <end position="315"/>
    </location>
</feature>
<keyword evidence="4" id="KW-1185">Reference proteome</keyword>
<dbReference type="GO" id="GO:0051082">
    <property type="term" value="F:unfolded protein binding"/>
    <property type="evidence" value="ECO:0007669"/>
    <property type="project" value="TreeGrafter"/>
</dbReference>
<comment type="caution">
    <text evidence="3">The sequence shown here is derived from an EMBL/GenBank/DDBJ whole genome shotgun (WGS) entry which is preliminary data.</text>
</comment>
<feature type="region of interest" description="Disordered" evidence="1">
    <location>
        <begin position="430"/>
        <end position="516"/>
    </location>
</feature>
<feature type="compositionally biased region" description="Polar residues" evidence="1">
    <location>
        <begin position="455"/>
        <end position="465"/>
    </location>
</feature>
<dbReference type="EMBL" id="JBEDUW010000006">
    <property type="protein sequence ID" value="KAK9924318.1"/>
    <property type="molecule type" value="Genomic_DNA"/>
</dbReference>
<dbReference type="Pfam" id="PF06972">
    <property type="entry name" value="GIP1_N"/>
    <property type="match status" value="1"/>
</dbReference>
<feature type="region of interest" description="Disordered" evidence="1">
    <location>
        <begin position="187"/>
        <end position="225"/>
    </location>
</feature>
<dbReference type="InterPro" id="IPR009060">
    <property type="entry name" value="UBA-like_sf"/>
</dbReference>
<organism evidence="3 4">
    <name type="scientific">Rubus argutus</name>
    <name type="common">Southern blackberry</name>
    <dbReference type="NCBI Taxonomy" id="59490"/>
    <lineage>
        <taxon>Eukaryota</taxon>
        <taxon>Viridiplantae</taxon>
        <taxon>Streptophyta</taxon>
        <taxon>Embryophyta</taxon>
        <taxon>Tracheophyta</taxon>
        <taxon>Spermatophyta</taxon>
        <taxon>Magnoliopsida</taxon>
        <taxon>eudicotyledons</taxon>
        <taxon>Gunneridae</taxon>
        <taxon>Pentapetalae</taxon>
        <taxon>rosids</taxon>
        <taxon>fabids</taxon>
        <taxon>Rosales</taxon>
        <taxon>Rosaceae</taxon>
        <taxon>Rosoideae</taxon>
        <taxon>Rosoideae incertae sedis</taxon>
        <taxon>Rubus</taxon>
    </lineage>
</organism>
<name>A0AAW1WJG4_RUBAR</name>
<proteinExistence type="predicted"/>
<sequence length="867" mass="91392">MSGGGFRVSIPNSVRKTIQDIKEITGNHSEEEIYAMLKDCNMDPNETAQKLLFQDPFHEVKRKRDKRKENLNNRESADPRWRSGMQGRGVRGGRVNSTRHIPHDAGGGRNSGPGTENGPTQVAEKGVAPSLPTSRETKTKERSLVTSSVPVIVGGPTNVTSGNTNVVPASQSSTGTSAQICLSLAGDNSSSSIPPVDAIKSPTGAFGNEDLHEQPAPSSSSSSVLPTPVSTLAVCFSTLDPVLVPSNDSRLPGSVGTIKREVGSHHPPALQHKEKTTSKTQGVGKTHPSDVSHPLSTSTHGGSASRPSSNYSSRSQQLIGTQKAVGTNKEWKPKPIVSAVVQGQATADAAVSEPADSVEVSLQLQPVSSVLDSEEATSKLQKKLEELHLPQLPQRKLVILPNHIHVPESERNKLSFGSFGATFGITNSYVSGPESEESSTSRSETSQVIEEAVEEQSSSNQNALSTADGGDFSDHPQSPTHLLENLSPGEGDVSSSATQGHNESKHDTVLPSGGHQFSVANTSPNYSFGIVPPILGSQIAAFENSDSQARDISRLPSFVVQQPFDPTSYYAQFYRSGADSDGRLSPFPPTKYNGNVGVLPPSSQSPQEGGVLSAAGPTPLVTQASGLVQSSIAVTQQPVPVFRPPAGVHISHYPANYIPYSHYFNPFYVPPPIHQYLGNGGFPQQPQAGGVYPAPPAAAATGVKYSLPQYKAGTNTGNSNHMGMASAYGPYGSSPAGYSPATTAGNTTANEDLSTSQFKESNVYITGQQSEGSSVWVAAPNREMSSLTSSFYNLPPQGQHVTFTPTQAGHGTFAGLYHPAQAVSAAAVHPLLQQSQTMAGAVDMVGPGGSVYQQPQHAPQINWPSNY</sequence>
<feature type="compositionally biased region" description="Basic and acidic residues" evidence="1">
    <location>
        <begin position="67"/>
        <end position="81"/>
    </location>
</feature>
<dbReference type="PANTHER" id="PTHR46775:SF1">
    <property type="entry name" value="FLOCCULATION PROTEIN (DUF1296)"/>
    <property type="match status" value="1"/>
</dbReference>
<dbReference type="InterPro" id="IPR044277">
    <property type="entry name" value="GIP1"/>
</dbReference>
<dbReference type="PANTHER" id="PTHR46775">
    <property type="entry name" value="FLOCCULATION PROTEIN (DUF1296)"/>
    <property type="match status" value="1"/>
</dbReference>
<dbReference type="InterPro" id="IPR009719">
    <property type="entry name" value="GIP1_N"/>
</dbReference>
<protein>
    <recommendedName>
        <fullName evidence="2">GBF-interacting protein 1 N-terminal domain-containing protein</fullName>
    </recommendedName>
</protein>